<accession>A0A4Q2RGF5</accession>
<feature type="transmembrane region" description="Helical" evidence="6">
    <location>
        <begin position="243"/>
        <end position="261"/>
    </location>
</feature>
<evidence type="ECO:0000256" key="2">
    <source>
        <dbReference type="ARBA" id="ARBA00022475"/>
    </source>
</evidence>
<dbReference type="EMBL" id="QYBC01000002">
    <property type="protein sequence ID" value="RYB07043.1"/>
    <property type="molecule type" value="Genomic_DNA"/>
</dbReference>
<dbReference type="Proteomes" id="UP000289411">
    <property type="component" value="Unassembled WGS sequence"/>
</dbReference>
<dbReference type="AlphaFoldDB" id="A0A4Q2RGF5"/>
<keyword evidence="3 6" id="KW-0812">Transmembrane</keyword>
<keyword evidence="4 6" id="KW-1133">Transmembrane helix</keyword>
<evidence type="ECO:0000313" key="7">
    <source>
        <dbReference type="EMBL" id="RYB07043.1"/>
    </source>
</evidence>
<dbReference type="GO" id="GO:0022857">
    <property type="term" value="F:transmembrane transporter activity"/>
    <property type="evidence" value="ECO:0007669"/>
    <property type="project" value="InterPro"/>
</dbReference>
<feature type="transmembrane region" description="Helical" evidence="6">
    <location>
        <begin position="193"/>
        <end position="214"/>
    </location>
</feature>
<evidence type="ECO:0000256" key="5">
    <source>
        <dbReference type="ARBA" id="ARBA00023136"/>
    </source>
</evidence>
<comment type="caution">
    <text evidence="7">The sequence shown here is derived from an EMBL/GenBank/DDBJ whole genome shotgun (WGS) entry which is preliminary data.</text>
</comment>
<evidence type="ECO:0000256" key="4">
    <source>
        <dbReference type="ARBA" id="ARBA00022989"/>
    </source>
</evidence>
<dbReference type="GO" id="GO:0005886">
    <property type="term" value="C:plasma membrane"/>
    <property type="evidence" value="ECO:0007669"/>
    <property type="project" value="UniProtKB-SubCell"/>
</dbReference>
<dbReference type="Pfam" id="PF02653">
    <property type="entry name" value="BPD_transp_2"/>
    <property type="match status" value="1"/>
</dbReference>
<dbReference type="CDD" id="cd06580">
    <property type="entry name" value="TM_PBP1_transp_TpRbsC_like"/>
    <property type="match status" value="1"/>
</dbReference>
<organism evidence="7 8">
    <name type="scientific">Lichenibacterium ramalinae</name>
    <dbReference type="NCBI Taxonomy" id="2316527"/>
    <lineage>
        <taxon>Bacteria</taxon>
        <taxon>Pseudomonadati</taxon>
        <taxon>Pseudomonadota</taxon>
        <taxon>Alphaproteobacteria</taxon>
        <taxon>Hyphomicrobiales</taxon>
        <taxon>Lichenihabitantaceae</taxon>
        <taxon>Lichenibacterium</taxon>
    </lineage>
</organism>
<sequence length="305" mass="31111">MTAQLAIVLTAMLGGAIRVSTPFIFVALGETLTEKSGRINLGLEGTLVLGAMLGYATAYLTGSPWLGVLAGGGAGVLLGTLHGLLCSLPRVNDIAVGIAMMTLGTGLAFFFGKPFIQPEAPHLPSIPLADWTGDPALAVALRVNPLFFVGVAAALVMAWGFRNTRIGLVVRTTGDSAAAALAMGVSVNRVRTLATATGGFLAGIGGAFLSLYYPGSWNEGLSSGQGLMAVALVIFARWSPIRCVLAALLFGAAGAIGPALQSVGVTQGYYLFNAAPYILTLLVMVGSSGSKDALRAAPGELSITR</sequence>
<dbReference type="PANTHER" id="PTHR43370:SF2">
    <property type="entry name" value="ABC TRANSPORTER PERMEASE PROTEIN"/>
    <property type="match status" value="1"/>
</dbReference>
<evidence type="ECO:0000256" key="6">
    <source>
        <dbReference type="SAM" id="Phobius"/>
    </source>
</evidence>
<dbReference type="PANTHER" id="PTHR43370">
    <property type="entry name" value="SUGAR ABC TRANSPORTER INTEGRAL MEMBRANE PROTEIN-RELATED"/>
    <property type="match status" value="1"/>
</dbReference>
<protein>
    <submittedName>
        <fullName evidence="7">ABC transporter permease</fullName>
    </submittedName>
</protein>
<feature type="transmembrane region" description="Helical" evidence="6">
    <location>
        <begin position="6"/>
        <end position="29"/>
    </location>
</feature>
<evidence type="ECO:0000313" key="8">
    <source>
        <dbReference type="Proteomes" id="UP000289411"/>
    </source>
</evidence>
<feature type="transmembrane region" description="Helical" evidence="6">
    <location>
        <begin position="41"/>
        <end position="60"/>
    </location>
</feature>
<reference evidence="7 8" key="2">
    <citation type="submission" date="2019-02" db="EMBL/GenBank/DDBJ databases">
        <title>'Lichenibacterium ramalinii' gen. nov. sp. nov., 'Lichenibacterium minor' gen. nov. sp. nov.</title>
        <authorList>
            <person name="Pankratov T."/>
        </authorList>
    </citation>
    <scope>NUCLEOTIDE SEQUENCE [LARGE SCALE GENOMIC DNA]</scope>
    <source>
        <strain evidence="7 8">RmlP001</strain>
    </source>
</reference>
<dbReference type="InterPro" id="IPR001851">
    <property type="entry name" value="ABC_transp_permease"/>
</dbReference>
<dbReference type="OrthoDB" id="9792579at2"/>
<evidence type="ECO:0000256" key="3">
    <source>
        <dbReference type="ARBA" id="ARBA00022692"/>
    </source>
</evidence>
<keyword evidence="8" id="KW-1185">Reference proteome</keyword>
<feature type="transmembrane region" description="Helical" evidence="6">
    <location>
        <begin position="136"/>
        <end position="161"/>
    </location>
</feature>
<name>A0A4Q2RGF5_9HYPH</name>
<proteinExistence type="predicted"/>
<keyword evidence="5 6" id="KW-0472">Membrane</keyword>
<gene>
    <name evidence="7" type="ORF">D3272_02895</name>
</gene>
<feature type="transmembrane region" description="Helical" evidence="6">
    <location>
        <begin position="94"/>
        <end position="116"/>
    </location>
</feature>
<reference evidence="7 8" key="1">
    <citation type="submission" date="2018-09" db="EMBL/GenBank/DDBJ databases">
        <authorList>
            <person name="Grouzdev D.S."/>
            <person name="Krutkina M.S."/>
        </authorList>
    </citation>
    <scope>NUCLEOTIDE SEQUENCE [LARGE SCALE GENOMIC DNA]</scope>
    <source>
        <strain evidence="7 8">RmlP001</strain>
    </source>
</reference>
<feature type="transmembrane region" description="Helical" evidence="6">
    <location>
        <begin position="267"/>
        <end position="285"/>
    </location>
</feature>
<dbReference type="RefSeq" id="WP_129217586.1">
    <property type="nucleotide sequence ID" value="NZ_QYBC01000002.1"/>
</dbReference>
<feature type="transmembrane region" description="Helical" evidence="6">
    <location>
        <begin position="66"/>
        <end position="87"/>
    </location>
</feature>
<comment type="subcellular location">
    <subcellularLocation>
        <location evidence="1">Cell membrane</location>
        <topology evidence="1">Multi-pass membrane protein</topology>
    </subcellularLocation>
</comment>
<keyword evidence="2" id="KW-1003">Cell membrane</keyword>
<evidence type="ECO:0000256" key="1">
    <source>
        <dbReference type="ARBA" id="ARBA00004651"/>
    </source>
</evidence>